<sequence length="219" mass="23164">MDFRFTEEQDMIAETVQDALRDLCSTAQLRAMHKAGQTYDADRWAALADLGLNGILLPEAQGGLALDEVTMCRVAQACGAALLPEPLVDHAGVALPLLAELARSCAAPDLLQPVSDMAQGDGHTVLFSPVQPFAVAADTARIVIHAPTQGQISIGPAETFDLTAQPTDRSADPAAFLPGDRRWQTARRLAPDRGGACPCQCAGRAFRRRPIARRGAGGA</sequence>
<dbReference type="AlphaFoldDB" id="A0AAW9SSK7"/>
<organism evidence="2 3">
    <name type="scientific">Ponticoccus litoralis</name>
    <dbReference type="NCBI Taxonomy" id="422297"/>
    <lineage>
        <taxon>Bacteria</taxon>
        <taxon>Pseudomonadati</taxon>
        <taxon>Pseudomonadota</taxon>
        <taxon>Alphaproteobacteria</taxon>
        <taxon>Rhodobacterales</taxon>
        <taxon>Roseobacteraceae</taxon>
        <taxon>Ponticoccus</taxon>
    </lineage>
</organism>
<keyword evidence="3" id="KW-1185">Reference proteome</keyword>
<dbReference type="InterPro" id="IPR037069">
    <property type="entry name" value="AcylCoA_DH/ox_N_sf"/>
</dbReference>
<dbReference type="GO" id="GO:0016627">
    <property type="term" value="F:oxidoreductase activity, acting on the CH-CH group of donors"/>
    <property type="evidence" value="ECO:0007669"/>
    <property type="project" value="InterPro"/>
</dbReference>
<dbReference type="InterPro" id="IPR009100">
    <property type="entry name" value="AcylCoA_DH/oxidase_NM_dom_sf"/>
</dbReference>
<name>A0AAW9SSK7_9RHOB</name>
<dbReference type="RefSeq" id="WP_347168490.1">
    <property type="nucleotide sequence ID" value="NZ_JBDNCH010000004.1"/>
</dbReference>
<dbReference type="Gene3D" id="1.10.540.10">
    <property type="entry name" value="Acyl-CoA dehydrogenase/oxidase, N-terminal domain"/>
    <property type="match status" value="1"/>
</dbReference>
<dbReference type="GO" id="GO:0050660">
    <property type="term" value="F:flavin adenine dinucleotide binding"/>
    <property type="evidence" value="ECO:0007669"/>
    <property type="project" value="InterPro"/>
</dbReference>
<dbReference type="SUPFAM" id="SSF56645">
    <property type="entry name" value="Acyl-CoA dehydrogenase NM domain-like"/>
    <property type="match status" value="1"/>
</dbReference>
<evidence type="ECO:0000313" key="2">
    <source>
        <dbReference type="EMBL" id="MEN9063406.1"/>
    </source>
</evidence>
<gene>
    <name evidence="2" type="ORF">ABFB10_22800</name>
</gene>
<protein>
    <submittedName>
        <fullName evidence="2">Acyl-CoA dehydrogenase family protein</fullName>
    </submittedName>
</protein>
<comment type="caution">
    <text evidence="2">The sequence shown here is derived from an EMBL/GenBank/DDBJ whole genome shotgun (WGS) entry which is preliminary data.</text>
</comment>
<accession>A0AAW9SSK7</accession>
<proteinExistence type="predicted"/>
<dbReference type="InterPro" id="IPR013786">
    <property type="entry name" value="AcylCoA_DH/ox_N"/>
</dbReference>
<reference evidence="2 3" key="1">
    <citation type="submission" date="2024-05" db="EMBL/GenBank/DDBJ databases">
        <title>Genome sequence of Ponticoccus litoralis KCCM 90028.</title>
        <authorList>
            <person name="Kim J.M."/>
            <person name="Lee J.K."/>
            <person name="Choi B.J."/>
            <person name="Bayburt H."/>
            <person name="Baek J.H."/>
            <person name="Jeon C.O."/>
        </authorList>
    </citation>
    <scope>NUCLEOTIDE SEQUENCE [LARGE SCALE GENOMIC DNA]</scope>
    <source>
        <strain evidence="2 3">KCCM 90028</strain>
    </source>
</reference>
<dbReference type="Pfam" id="PF02771">
    <property type="entry name" value="Acyl-CoA_dh_N"/>
    <property type="match status" value="1"/>
</dbReference>
<feature type="domain" description="Acyl-CoA dehydrogenase/oxidase N-terminal" evidence="1">
    <location>
        <begin position="6"/>
        <end position="84"/>
    </location>
</feature>
<dbReference type="Proteomes" id="UP001428774">
    <property type="component" value="Unassembled WGS sequence"/>
</dbReference>
<dbReference type="EMBL" id="JBDNCH010000004">
    <property type="protein sequence ID" value="MEN9063406.1"/>
    <property type="molecule type" value="Genomic_DNA"/>
</dbReference>
<evidence type="ECO:0000259" key="1">
    <source>
        <dbReference type="Pfam" id="PF02771"/>
    </source>
</evidence>
<evidence type="ECO:0000313" key="3">
    <source>
        <dbReference type="Proteomes" id="UP001428774"/>
    </source>
</evidence>